<dbReference type="Proteomes" id="UP000031196">
    <property type="component" value="Unassembled WGS sequence"/>
</dbReference>
<name>A0A0B4DM85_PSEPS</name>
<evidence type="ECO:0000256" key="1">
    <source>
        <dbReference type="ARBA" id="ARBA00009080"/>
    </source>
</evidence>
<dbReference type="SUPFAM" id="SSF51735">
    <property type="entry name" value="NAD(P)-binding Rossmann-fold domains"/>
    <property type="match status" value="1"/>
</dbReference>
<sequence length="341" mass="34787">MPENLRVAFLGLGHMGGPMALNLVRAGHLVTGFDVMPAARQAAQTQGLPVSATAVDAVAGADVVLTMFPSGRHVLDAYRGAERPGLPPEAGLLAAAPPGTMFLDCSTINVDEAREAARLAIEAGHRSVDAPVSGGVVGAEAGTLTFMAGGDEADFAAVRPLLDVMGKRVVHCGGHGAGQAAKICNNLILGVSMIAVSEAFVLGEELGLTHQALFDVASAASGQCWALTTNCPVPGPVPTSPANRDYQPGFASTLMAKDLNLAINALHSMGVAGQMGPLAARIYDRFVAEGGADRDFSAIITDIRGASRHHPVDGTAGEPAGGELPGPGRRTTRAHDDGSPE</sequence>
<feature type="active site" evidence="5">
    <location>
        <position position="182"/>
    </location>
</feature>
<dbReference type="Pfam" id="PF03446">
    <property type="entry name" value="NAD_binding_2"/>
    <property type="match status" value="1"/>
</dbReference>
<dbReference type="EMBL" id="JWTB01000013">
    <property type="protein sequence ID" value="KIC67761.1"/>
    <property type="molecule type" value="Genomic_DNA"/>
</dbReference>
<dbReference type="NCBIfam" id="TIGR01692">
    <property type="entry name" value="HIBADH"/>
    <property type="match status" value="1"/>
</dbReference>
<gene>
    <name evidence="10" type="ORF">RM50_07080</name>
</gene>
<dbReference type="InterPro" id="IPR036291">
    <property type="entry name" value="NAD(P)-bd_dom_sf"/>
</dbReference>
<dbReference type="PIRSF" id="PIRSF000103">
    <property type="entry name" value="HIBADH"/>
    <property type="match status" value="1"/>
</dbReference>
<evidence type="ECO:0000313" key="10">
    <source>
        <dbReference type="EMBL" id="KIC67761.1"/>
    </source>
</evidence>
<dbReference type="InterPro" id="IPR029154">
    <property type="entry name" value="HIBADH-like_NADP-bd"/>
</dbReference>
<comment type="pathway">
    <text evidence="6">Amino-acid degradation; L-valine degradation.</text>
</comment>
<dbReference type="PANTHER" id="PTHR22981">
    <property type="entry name" value="3-HYDROXYISOBUTYRATE DEHYDROGENASE-RELATED"/>
    <property type="match status" value="1"/>
</dbReference>
<dbReference type="InterPro" id="IPR006115">
    <property type="entry name" value="6PGDH_NADP-bd"/>
</dbReference>
<dbReference type="InterPro" id="IPR011548">
    <property type="entry name" value="HIBADH"/>
</dbReference>
<dbReference type="Gene3D" id="3.40.50.720">
    <property type="entry name" value="NAD(P)-binding Rossmann-like Domain"/>
    <property type="match status" value="1"/>
</dbReference>
<dbReference type="GO" id="GO:0008442">
    <property type="term" value="F:3-hydroxyisobutyrate dehydrogenase activity"/>
    <property type="evidence" value="ECO:0007669"/>
    <property type="project" value="UniProtKB-EC"/>
</dbReference>
<evidence type="ECO:0000256" key="5">
    <source>
        <dbReference type="PIRSR" id="PIRSR000103-1"/>
    </source>
</evidence>
<dbReference type="AlphaFoldDB" id="A0A0B4DM85"/>
<dbReference type="InterPro" id="IPR008927">
    <property type="entry name" value="6-PGluconate_DH-like_C_sf"/>
</dbReference>
<comment type="caution">
    <text evidence="10">The sequence shown here is derived from an EMBL/GenBank/DDBJ whole genome shotgun (WGS) entry which is preliminary data.</text>
</comment>
<feature type="region of interest" description="Disordered" evidence="7">
    <location>
        <begin position="307"/>
        <end position="341"/>
    </location>
</feature>
<evidence type="ECO:0000256" key="2">
    <source>
        <dbReference type="ARBA" id="ARBA00022456"/>
    </source>
</evidence>
<comment type="catalytic activity">
    <reaction evidence="6">
        <text>3-hydroxy-2-methylpropanoate + NAD(+) = 2-methyl-3-oxopropanoate + NADH + H(+)</text>
        <dbReference type="Rhea" id="RHEA:17681"/>
        <dbReference type="ChEBI" id="CHEBI:11805"/>
        <dbReference type="ChEBI" id="CHEBI:15378"/>
        <dbReference type="ChEBI" id="CHEBI:57540"/>
        <dbReference type="ChEBI" id="CHEBI:57700"/>
        <dbReference type="ChEBI" id="CHEBI:57945"/>
        <dbReference type="EC" id="1.1.1.31"/>
    </reaction>
</comment>
<dbReference type="UniPathway" id="UPA00362"/>
<dbReference type="PROSITE" id="PS00895">
    <property type="entry name" value="3_HYDROXYISOBUT_DH"/>
    <property type="match status" value="1"/>
</dbReference>
<keyword evidence="4 6" id="KW-0520">NAD</keyword>
<evidence type="ECO:0000313" key="11">
    <source>
        <dbReference type="Proteomes" id="UP000031196"/>
    </source>
</evidence>
<accession>A0A0B4DM85</accession>
<dbReference type="GO" id="GO:0051287">
    <property type="term" value="F:NAD binding"/>
    <property type="evidence" value="ECO:0007669"/>
    <property type="project" value="InterPro"/>
</dbReference>
<evidence type="ECO:0000256" key="3">
    <source>
        <dbReference type="ARBA" id="ARBA00023002"/>
    </source>
</evidence>
<dbReference type="EC" id="1.1.1.31" evidence="6"/>
<comment type="similarity">
    <text evidence="1 6">Belongs to the HIBADH-related family.</text>
</comment>
<reference evidence="10 11" key="1">
    <citation type="submission" date="2014-12" db="EMBL/GenBank/DDBJ databases">
        <title>Genome sequencing of Arthrobacter phenanthrenivorans SWC37.</title>
        <authorList>
            <person name="Tan P.W."/>
            <person name="Chan K.-G."/>
        </authorList>
    </citation>
    <scope>NUCLEOTIDE SEQUENCE [LARGE SCALE GENOMIC DNA]</scope>
    <source>
        <strain evidence="10 11">SWC37</strain>
    </source>
</reference>
<feature type="domain" description="6-phosphogluconate dehydrogenase NADP-binding" evidence="8">
    <location>
        <begin position="6"/>
        <end position="173"/>
    </location>
</feature>
<dbReference type="GO" id="GO:0006574">
    <property type="term" value="P:L-valine catabolic process"/>
    <property type="evidence" value="ECO:0007669"/>
    <property type="project" value="UniProtKB-UniPathway"/>
</dbReference>
<evidence type="ECO:0000256" key="6">
    <source>
        <dbReference type="RuleBase" id="RU910714"/>
    </source>
</evidence>
<dbReference type="PANTHER" id="PTHR22981:SF7">
    <property type="entry name" value="3-HYDROXYISOBUTYRATE DEHYDROGENASE, MITOCHONDRIAL"/>
    <property type="match status" value="1"/>
</dbReference>
<dbReference type="OrthoDB" id="3185659at2"/>
<keyword evidence="3 6" id="KW-0560">Oxidoreductase</keyword>
<evidence type="ECO:0000256" key="7">
    <source>
        <dbReference type="SAM" id="MobiDB-lite"/>
    </source>
</evidence>
<dbReference type="InterPro" id="IPR002204">
    <property type="entry name" value="3-OH-isobutyrate_DH-rel_CS"/>
</dbReference>
<evidence type="ECO:0000259" key="9">
    <source>
        <dbReference type="Pfam" id="PF14833"/>
    </source>
</evidence>
<organism evidence="10 11">
    <name type="scientific">Pseudarthrobacter phenanthrenivorans</name>
    <name type="common">Arthrobacter phenanthrenivorans</name>
    <dbReference type="NCBI Taxonomy" id="361575"/>
    <lineage>
        <taxon>Bacteria</taxon>
        <taxon>Bacillati</taxon>
        <taxon>Actinomycetota</taxon>
        <taxon>Actinomycetes</taxon>
        <taxon>Micrococcales</taxon>
        <taxon>Micrococcaceae</taxon>
        <taxon>Pseudarthrobacter</taxon>
    </lineage>
</organism>
<dbReference type="GO" id="GO:0050661">
    <property type="term" value="F:NADP binding"/>
    <property type="evidence" value="ECO:0007669"/>
    <property type="project" value="InterPro"/>
</dbReference>
<dbReference type="Pfam" id="PF14833">
    <property type="entry name" value="NAD_binding_11"/>
    <property type="match status" value="1"/>
</dbReference>
<proteinExistence type="inferred from homology"/>
<evidence type="ECO:0000256" key="4">
    <source>
        <dbReference type="ARBA" id="ARBA00023027"/>
    </source>
</evidence>
<dbReference type="SUPFAM" id="SSF48179">
    <property type="entry name" value="6-phosphogluconate dehydrogenase C-terminal domain-like"/>
    <property type="match status" value="1"/>
</dbReference>
<protein>
    <recommendedName>
        <fullName evidence="6">3-hydroxyisobutyrate dehydrogenase</fullName>
        <shortName evidence="6">HIBADH</shortName>
        <ecNumber evidence="6">1.1.1.31</ecNumber>
    </recommendedName>
</protein>
<dbReference type="RefSeq" id="WP_043451236.1">
    <property type="nucleotide sequence ID" value="NZ_JWTB01000013.1"/>
</dbReference>
<dbReference type="InterPro" id="IPR013328">
    <property type="entry name" value="6PGD_dom2"/>
</dbReference>
<dbReference type="Gene3D" id="1.10.1040.10">
    <property type="entry name" value="N-(1-d-carboxylethyl)-l-norvaline Dehydrogenase, domain 2"/>
    <property type="match status" value="1"/>
</dbReference>
<dbReference type="FunFam" id="1.10.1040.10:FF:000006">
    <property type="entry name" value="3-hydroxyisobutyrate dehydrogenase"/>
    <property type="match status" value="1"/>
</dbReference>
<feature type="domain" description="3-hydroxyisobutyrate dehydrogenase-like NAD-binding" evidence="9">
    <location>
        <begin position="176"/>
        <end position="300"/>
    </location>
</feature>
<keyword evidence="2 6" id="KW-0101">Branched-chain amino acid catabolism</keyword>
<dbReference type="InterPro" id="IPR015815">
    <property type="entry name" value="HIBADH-related"/>
</dbReference>
<evidence type="ECO:0000259" key="8">
    <source>
        <dbReference type="Pfam" id="PF03446"/>
    </source>
</evidence>